<protein>
    <submittedName>
        <fullName evidence="3">Haemolysin XhlA</fullName>
    </submittedName>
</protein>
<dbReference type="STRING" id="1121345.SAMN02745217_02552"/>
<keyword evidence="1" id="KW-0175">Coiled coil</keyword>
<keyword evidence="2" id="KW-1133">Transmembrane helix</keyword>
<dbReference type="InterPro" id="IPR019715">
    <property type="entry name" value="Haemolysin_XhlA"/>
</dbReference>
<proteinExistence type="predicted"/>
<keyword evidence="2" id="KW-0472">Membrane</keyword>
<dbReference type="OrthoDB" id="1956755at2"/>
<keyword evidence="4" id="KW-1185">Reference proteome</keyword>
<keyword evidence="2" id="KW-0812">Transmembrane</keyword>
<feature type="transmembrane region" description="Helical" evidence="2">
    <location>
        <begin position="61"/>
        <end position="82"/>
    </location>
</feature>
<sequence>MPEVPFEREVLDRLKTIEVKLDGYRQMKARTYENEREIIEIKGDLDEYQKRISGLEDSNKWLTRAIAAALISALVGLLFAFVKMGAGM</sequence>
<evidence type="ECO:0000256" key="1">
    <source>
        <dbReference type="SAM" id="Coils"/>
    </source>
</evidence>
<organism evidence="3 4">
    <name type="scientific">Anaerocolumna xylanovorans DSM 12503</name>
    <dbReference type="NCBI Taxonomy" id="1121345"/>
    <lineage>
        <taxon>Bacteria</taxon>
        <taxon>Bacillati</taxon>
        <taxon>Bacillota</taxon>
        <taxon>Clostridia</taxon>
        <taxon>Lachnospirales</taxon>
        <taxon>Lachnospiraceae</taxon>
        <taxon>Anaerocolumna</taxon>
    </lineage>
</organism>
<reference evidence="3 4" key="1">
    <citation type="submission" date="2016-12" db="EMBL/GenBank/DDBJ databases">
        <authorList>
            <person name="Song W.-J."/>
            <person name="Kurnit D.M."/>
        </authorList>
    </citation>
    <scope>NUCLEOTIDE SEQUENCE [LARGE SCALE GENOMIC DNA]</scope>
    <source>
        <strain evidence="3 4">DSM 12503</strain>
    </source>
</reference>
<feature type="coiled-coil region" evidence="1">
    <location>
        <begin position="38"/>
        <end position="65"/>
    </location>
</feature>
<gene>
    <name evidence="3" type="ORF">SAMN02745217_02552</name>
</gene>
<dbReference type="AlphaFoldDB" id="A0A1M7YBN8"/>
<dbReference type="RefSeq" id="WP_073589243.1">
    <property type="nucleotide sequence ID" value="NZ_FRFD01000007.1"/>
</dbReference>
<dbReference type="Pfam" id="PF10779">
    <property type="entry name" value="XhlA"/>
    <property type="match status" value="1"/>
</dbReference>
<accession>A0A1M7YBN8</accession>
<name>A0A1M7YBN8_9FIRM</name>
<dbReference type="EMBL" id="FRFD01000007">
    <property type="protein sequence ID" value="SHO50052.1"/>
    <property type="molecule type" value="Genomic_DNA"/>
</dbReference>
<evidence type="ECO:0000313" key="4">
    <source>
        <dbReference type="Proteomes" id="UP000184612"/>
    </source>
</evidence>
<evidence type="ECO:0000256" key="2">
    <source>
        <dbReference type="SAM" id="Phobius"/>
    </source>
</evidence>
<evidence type="ECO:0000313" key="3">
    <source>
        <dbReference type="EMBL" id="SHO50052.1"/>
    </source>
</evidence>
<dbReference type="Proteomes" id="UP000184612">
    <property type="component" value="Unassembled WGS sequence"/>
</dbReference>